<reference evidence="2 3" key="1">
    <citation type="submission" date="2021-01" db="EMBL/GenBank/DDBJ databases">
        <title>C459-1 draft genome sequence.</title>
        <authorList>
            <person name="Zhang X.-F."/>
        </authorList>
    </citation>
    <scope>NUCLEOTIDE SEQUENCE [LARGE SCALE GENOMIC DNA]</scope>
    <source>
        <strain evidence="3">C459-1</strain>
    </source>
</reference>
<name>A0ABS1QZZ5_9SPHI</name>
<evidence type="ECO:0000313" key="2">
    <source>
        <dbReference type="EMBL" id="MBL1408012.1"/>
    </source>
</evidence>
<dbReference type="RefSeq" id="WP_202101794.1">
    <property type="nucleotide sequence ID" value="NZ_JAERTY010000002.1"/>
</dbReference>
<gene>
    <name evidence="2" type="ORF">JKG61_04555</name>
</gene>
<dbReference type="SUPFAM" id="SSF109854">
    <property type="entry name" value="DinB/YfiT-like putative metalloenzymes"/>
    <property type="match status" value="1"/>
</dbReference>
<accession>A0ABS1QZZ5</accession>
<evidence type="ECO:0000259" key="1">
    <source>
        <dbReference type="Pfam" id="PF12867"/>
    </source>
</evidence>
<dbReference type="Gene3D" id="1.20.120.450">
    <property type="entry name" value="dinb family like domain"/>
    <property type="match status" value="1"/>
</dbReference>
<feature type="domain" description="DinB-like" evidence="1">
    <location>
        <begin position="10"/>
        <end position="165"/>
    </location>
</feature>
<organism evidence="2 3">
    <name type="scientific">Sphingobacterium faecale</name>
    <dbReference type="NCBI Taxonomy" id="2803775"/>
    <lineage>
        <taxon>Bacteria</taxon>
        <taxon>Pseudomonadati</taxon>
        <taxon>Bacteroidota</taxon>
        <taxon>Sphingobacteriia</taxon>
        <taxon>Sphingobacteriales</taxon>
        <taxon>Sphingobacteriaceae</taxon>
        <taxon>Sphingobacterium</taxon>
    </lineage>
</organism>
<comment type="caution">
    <text evidence="2">The sequence shown here is derived from an EMBL/GenBank/DDBJ whole genome shotgun (WGS) entry which is preliminary data.</text>
</comment>
<evidence type="ECO:0000313" key="3">
    <source>
        <dbReference type="Proteomes" id="UP000625283"/>
    </source>
</evidence>
<dbReference type="InterPro" id="IPR034660">
    <property type="entry name" value="DinB/YfiT-like"/>
</dbReference>
<proteinExistence type="predicted"/>
<protein>
    <submittedName>
        <fullName evidence="2">DinB family protein</fullName>
    </submittedName>
</protein>
<dbReference type="EMBL" id="JAERTY010000002">
    <property type="protein sequence ID" value="MBL1408012.1"/>
    <property type="molecule type" value="Genomic_DNA"/>
</dbReference>
<dbReference type="Pfam" id="PF12867">
    <property type="entry name" value="DinB_2"/>
    <property type="match status" value="1"/>
</dbReference>
<keyword evidence="3" id="KW-1185">Reference proteome</keyword>
<sequence>MTKCQLIETFVKNHQILVDYIDQLEEEGYLYTQGRKWTAGQQLHHVGSTIVPFTKALVSKEYLVQKFGDLDRSTWSYQTVLDNYAKTSLKAPEQFLPPAEVSFEQKETIITSLRSDLEKISALLELYEEDELDLLVIPHPLLGKMNIREIFYLMGYHPIHHLKQIKTLLNDYKV</sequence>
<dbReference type="InterPro" id="IPR024775">
    <property type="entry name" value="DinB-like"/>
</dbReference>
<dbReference type="Proteomes" id="UP000625283">
    <property type="component" value="Unassembled WGS sequence"/>
</dbReference>